<dbReference type="InterPro" id="IPR036388">
    <property type="entry name" value="WH-like_DNA-bd_sf"/>
</dbReference>
<comment type="similarity">
    <text evidence="1">Belongs to the LysR transcriptional regulatory family.</text>
</comment>
<dbReference type="Proteomes" id="UP000594800">
    <property type="component" value="Chromosome"/>
</dbReference>
<sequence length="300" mass="32006">MSQPTDRLTLLATFARIAERGSISAAARDLGITQATASRHLQDLEARLGTPLARRTTHSLALTGEGEAVLAEARALLAGWEALVERHAQDEIRGRLSVVAPVALGQTVLTDIAVELARTHPALRIDWRLEDAPVRLAELGSDCWIRVGPVPDDTLVVRSLGQVERLLVAAPDLSGPLQHPKAAETLPLLALDPFEGGRIALMNGAQRQEIAPPVTFSTNNIAALHRVALSGAGIAVLPYWYVADDLQAGRLIDLLPDWRAAELTVNVAFPPGAQRLRRLAVFLDAVEAGLPKTPGISAPG</sequence>
<dbReference type="GO" id="GO:0003700">
    <property type="term" value="F:DNA-binding transcription factor activity"/>
    <property type="evidence" value="ECO:0007669"/>
    <property type="project" value="InterPro"/>
</dbReference>
<evidence type="ECO:0000256" key="3">
    <source>
        <dbReference type="ARBA" id="ARBA00023125"/>
    </source>
</evidence>
<keyword evidence="7" id="KW-1185">Reference proteome</keyword>
<dbReference type="InterPro" id="IPR000847">
    <property type="entry name" value="LysR_HTH_N"/>
</dbReference>
<dbReference type="Gene3D" id="1.10.10.10">
    <property type="entry name" value="Winged helix-like DNA-binding domain superfamily/Winged helix DNA-binding domain"/>
    <property type="match status" value="1"/>
</dbReference>
<evidence type="ECO:0000256" key="2">
    <source>
        <dbReference type="ARBA" id="ARBA00023015"/>
    </source>
</evidence>
<accession>A0A7S9QCD0</accession>
<proteinExistence type="inferred from homology"/>
<dbReference type="GO" id="GO:0043565">
    <property type="term" value="F:sequence-specific DNA binding"/>
    <property type="evidence" value="ECO:0007669"/>
    <property type="project" value="TreeGrafter"/>
</dbReference>
<evidence type="ECO:0000256" key="4">
    <source>
        <dbReference type="ARBA" id="ARBA00023163"/>
    </source>
</evidence>
<gene>
    <name evidence="6" type="ORF">I0K15_18710</name>
</gene>
<dbReference type="FunFam" id="1.10.10.10:FF:000001">
    <property type="entry name" value="LysR family transcriptional regulator"/>
    <property type="match status" value="1"/>
</dbReference>
<keyword evidence="4" id="KW-0804">Transcription</keyword>
<feature type="domain" description="HTH lysR-type" evidence="5">
    <location>
        <begin position="6"/>
        <end position="63"/>
    </location>
</feature>
<dbReference type="CDD" id="cd08422">
    <property type="entry name" value="PBP2_CrgA_like"/>
    <property type="match status" value="1"/>
</dbReference>
<keyword evidence="3" id="KW-0238">DNA-binding</keyword>
<protein>
    <submittedName>
        <fullName evidence="6">LysR family transcriptional regulator</fullName>
    </submittedName>
</protein>
<dbReference type="GO" id="GO:0006351">
    <property type="term" value="P:DNA-templated transcription"/>
    <property type="evidence" value="ECO:0007669"/>
    <property type="project" value="TreeGrafter"/>
</dbReference>
<dbReference type="Pfam" id="PF00126">
    <property type="entry name" value="HTH_1"/>
    <property type="match status" value="1"/>
</dbReference>
<dbReference type="SUPFAM" id="SSF53850">
    <property type="entry name" value="Periplasmic binding protein-like II"/>
    <property type="match status" value="1"/>
</dbReference>
<evidence type="ECO:0000313" key="7">
    <source>
        <dbReference type="Proteomes" id="UP000594800"/>
    </source>
</evidence>
<evidence type="ECO:0000256" key="1">
    <source>
        <dbReference type="ARBA" id="ARBA00009437"/>
    </source>
</evidence>
<dbReference type="RefSeq" id="WP_196102992.1">
    <property type="nucleotide sequence ID" value="NZ_CP064942.1"/>
</dbReference>
<dbReference type="PANTHER" id="PTHR30537:SF5">
    <property type="entry name" value="HTH-TYPE TRANSCRIPTIONAL ACTIVATOR TTDR-RELATED"/>
    <property type="match status" value="1"/>
</dbReference>
<dbReference type="EMBL" id="CP064942">
    <property type="protein sequence ID" value="QPH53783.1"/>
    <property type="molecule type" value="Genomic_DNA"/>
</dbReference>
<dbReference type="InterPro" id="IPR058163">
    <property type="entry name" value="LysR-type_TF_proteobact-type"/>
</dbReference>
<reference evidence="6 7" key="1">
    <citation type="submission" date="2020-11" db="EMBL/GenBank/DDBJ databases">
        <title>Description of Pontivivens ytuae sp. nov. isolated from deep sea sediment of Mariana Trench.</title>
        <authorList>
            <person name="Wang Z."/>
            <person name="Sun Q.-L."/>
            <person name="Xu X.-D."/>
            <person name="Tang Y.-Z."/>
            <person name="Zhang J."/>
        </authorList>
    </citation>
    <scope>NUCLEOTIDE SEQUENCE [LARGE SCALE GENOMIC DNA]</scope>
    <source>
        <strain evidence="6 7">MT2928</strain>
    </source>
</reference>
<dbReference type="SUPFAM" id="SSF46785">
    <property type="entry name" value="Winged helix' DNA-binding domain"/>
    <property type="match status" value="1"/>
</dbReference>
<dbReference type="InterPro" id="IPR036390">
    <property type="entry name" value="WH_DNA-bd_sf"/>
</dbReference>
<dbReference type="PROSITE" id="PS50931">
    <property type="entry name" value="HTH_LYSR"/>
    <property type="match status" value="1"/>
</dbReference>
<dbReference type="AlphaFoldDB" id="A0A7S9QCD0"/>
<evidence type="ECO:0000259" key="5">
    <source>
        <dbReference type="PROSITE" id="PS50931"/>
    </source>
</evidence>
<name>A0A7S9QCD0_9RHOB</name>
<dbReference type="PANTHER" id="PTHR30537">
    <property type="entry name" value="HTH-TYPE TRANSCRIPTIONAL REGULATOR"/>
    <property type="match status" value="1"/>
</dbReference>
<organism evidence="6 7">
    <name type="scientific">Pontivivens ytuae</name>
    <dbReference type="NCBI Taxonomy" id="2789856"/>
    <lineage>
        <taxon>Bacteria</taxon>
        <taxon>Pseudomonadati</taxon>
        <taxon>Pseudomonadota</taxon>
        <taxon>Alphaproteobacteria</taxon>
        <taxon>Rhodobacterales</taxon>
        <taxon>Paracoccaceae</taxon>
        <taxon>Pontivivens</taxon>
    </lineage>
</organism>
<dbReference type="InterPro" id="IPR005119">
    <property type="entry name" value="LysR_subst-bd"/>
</dbReference>
<dbReference type="Pfam" id="PF03466">
    <property type="entry name" value="LysR_substrate"/>
    <property type="match status" value="1"/>
</dbReference>
<evidence type="ECO:0000313" key="6">
    <source>
        <dbReference type="EMBL" id="QPH53783.1"/>
    </source>
</evidence>
<keyword evidence="2" id="KW-0805">Transcription regulation</keyword>
<dbReference type="Gene3D" id="3.40.190.290">
    <property type="match status" value="1"/>
</dbReference>
<dbReference type="KEGG" id="poz:I0K15_18710"/>